<keyword evidence="3" id="KW-1185">Reference proteome</keyword>
<dbReference type="PROSITE" id="PS51257">
    <property type="entry name" value="PROKAR_LIPOPROTEIN"/>
    <property type="match status" value="1"/>
</dbReference>
<feature type="signal peptide" evidence="1">
    <location>
        <begin position="1"/>
        <end position="25"/>
    </location>
</feature>
<name>A0ABS6JGV1_9BACI</name>
<evidence type="ECO:0000256" key="1">
    <source>
        <dbReference type="SAM" id="SignalP"/>
    </source>
</evidence>
<gene>
    <name evidence="2" type="ORF">KS419_13585</name>
</gene>
<sequence>MRRISLAGFLSLLLLLLFVSCTGDTEPVVVTPIGEQLPEGEFLQLFENWEDYLGVEVEFVGRVAGEEYSLNDALQVWTNLEKSSETVIITGEDLANWNNGDLIKVHGFVKNGAQRDVNGTKIVIPILEVMSMEEISYQDAMAPTLFSIPMEQTIEQENLLIEVVEMEVAAEETRLHINVFNDTYDLASIWQFSAQLKQAENTFDINIPHREAGYPLLQSDIAPGKTTSGVIVFEPIDYDAGQATFIIEGELNDITISMDPFVFDLEW</sequence>
<feature type="chain" id="PRO_5045248558" evidence="1">
    <location>
        <begin position="26"/>
        <end position="267"/>
    </location>
</feature>
<evidence type="ECO:0000313" key="3">
    <source>
        <dbReference type="Proteomes" id="UP000784880"/>
    </source>
</evidence>
<accession>A0ABS6JGV1</accession>
<proteinExistence type="predicted"/>
<protein>
    <submittedName>
        <fullName evidence="2">DUF4352 domain-containing protein</fullName>
    </submittedName>
</protein>
<dbReference type="EMBL" id="JAHQCS010000109">
    <property type="protein sequence ID" value="MBU9712758.1"/>
    <property type="molecule type" value="Genomic_DNA"/>
</dbReference>
<dbReference type="Proteomes" id="UP000784880">
    <property type="component" value="Unassembled WGS sequence"/>
</dbReference>
<reference evidence="2 3" key="1">
    <citation type="submission" date="2021-06" db="EMBL/GenBank/DDBJ databases">
        <title>Bacillus sp. RD4P76, an endophyte from a halophyte.</title>
        <authorList>
            <person name="Sun J.-Q."/>
        </authorList>
    </citation>
    <scope>NUCLEOTIDE SEQUENCE [LARGE SCALE GENOMIC DNA]</scope>
    <source>
        <strain evidence="2 3">CGMCC 1.15917</strain>
    </source>
</reference>
<keyword evidence="1" id="KW-0732">Signal</keyword>
<organism evidence="2 3">
    <name type="scientific">Evansella tamaricis</name>
    <dbReference type="NCBI Taxonomy" id="2069301"/>
    <lineage>
        <taxon>Bacteria</taxon>
        <taxon>Bacillati</taxon>
        <taxon>Bacillota</taxon>
        <taxon>Bacilli</taxon>
        <taxon>Bacillales</taxon>
        <taxon>Bacillaceae</taxon>
        <taxon>Evansella</taxon>
    </lineage>
</organism>
<evidence type="ECO:0000313" key="2">
    <source>
        <dbReference type="EMBL" id="MBU9712758.1"/>
    </source>
</evidence>
<comment type="caution">
    <text evidence="2">The sequence shown here is derived from an EMBL/GenBank/DDBJ whole genome shotgun (WGS) entry which is preliminary data.</text>
</comment>
<dbReference type="RefSeq" id="WP_217066935.1">
    <property type="nucleotide sequence ID" value="NZ_JAHQCS010000109.1"/>
</dbReference>